<name>A0AAD7BVI6_MYCRO</name>
<reference evidence="2" key="1">
    <citation type="submission" date="2023-03" db="EMBL/GenBank/DDBJ databases">
        <title>Massive genome expansion in bonnet fungi (Mycena s.s.) driven by repeated elements and novel gene families across ecological guilds.</title>
        <authorList>
            <consortium name="Lawrence Berkeley National Laboratory"/>
            <person name="Harder C.B."/>
            <person name="Miyauchi S."/>
            <person name="Viragh M."/>
            <person name="Kuo A."/>
            <person name="Thoen E."/>
            <person name="Andreopoulos B."/>
            <person name="Lu D."/>
            <person name="Skrede I."/>
            <person name="Drula E."/>
            <person name="Henrissat B."/>
            <person name="Morin E."/>
            <person name="Kohler A."/>
            <person name="Barry K."/>
            <person name="LaButti K."/>
            <person name="Morin E."/>
            <person name="Salamov A."/>
            <person name="Lipzen A."/>
            <person name="Mereny Z."/>
            <person name="Hegedus B."/>
            <person name="Baldrian P."/>
            <person name="Stursova M."/>
            <person name="Weitz H."/>
            <person name="Taylor A."/>
            <person name="Grigoriev I.V."/>
            <person name="Nagy L.G."/>
            <person name="Martin F."/>
            <person name="Kauserud H."/>
        </authorList>
    </citation>
    <scope>NUCLEOTIDE SEQUENCE</scope>
    <source>
        <strain evidence="2">CBHHK067</strain>
    </source>
</reference>
<accession>A0AAD7BVI6</accession>
<dbReference type="EMBL" id="JARKIE010000511">
    <property type="protein sequence ID" value="KAJ7631541.1"/>
    <property type="molecule type" value="Genomic_DNA"/>
</dbReference>
<sequence length="412" mass="43750">MLESSQLFLLPSSCSSYARTPAFEALDGLRVPQRERDRTQGRAAEYGGGRVRTTGGDGKSQRDRESEGVALGGGRRTKTAGCDRRPRRAQHRGGCTGGGSMQSRGGANERSSVSRTRGRARTRCRRPKLEAATCVRGLDYTIPRTNPSNSSFFRRFPTRAAKEAGYASVRRLDGVHLNGQGWVSWGDCEDCGARSTAMGARGAREKEPRGRSPRSKARRVSASRGAAAGTRTHSRELGWGERVDGRWSAGHGGHCRTPTARGARLGSVIRSRTWAPQEAACAMREMPAFEASGGSDGIVLGGSRRTKAAAREYGGIGVRRGRASACGGAQANGGGLVPPTLPRSRHVRRMKTARCANRGARSAGVFWAAGAGIPGRVGQTRTRRRVAEHSAGPGDDKCMLAACCGTQRGCAA</sequence>
<evidence type="ECO:0000313" key="3">
    <source>
        <dbReference type="Proteomes" id="UP001221757"/>
    </source>
</evidence>
<dbReference type="AlphaFoldDB" id="A0AAD7BVI6"/>
<gene>
    <name evidence="2" type="ORF">B0H17DRAFT_1150214</name>
</gene>
<comment type="caution">
    <text evidence="2">The sequence shown here is derived from an EMBL/GenBank/DDBJ whole genome shotgun (WGS) entry which is preliminary data.</text>
</comment>
<feature type="region of interest" description="Disordered" evidence="1">
    <location>
        <begin position="197"/>
        <end position="235"/>
    </location>
</feature>
<keyword evidence="3" id="KW-1185">Reference proteome</keyword>
<evidence type="ECO:0000313" key="2">
    <source>
        <dbReference type="EMBL" id="KAJ7631541.1"/>
    </source>
</evidence>
<feature type="compositionally biased region" description="Basic residues" evidence="1">
    <location>
        <begin position="211"/>
        <end position="221"/>
    </location>
</feature>
<proteinExistence type="predicted"/>
<feature type="non-terminal residue" evidence="2">
    <location>
        <position position="412"/>
    </location>
</feature>
<protein>
    <submittedName>
        <fullName evidence="2">Uncharacterized protein</fullName>
    </submittedName>
</protein>
<feature type="region of interest" description="Disordered" evidence="1">
    <location>
        <begin position="33"/>
        <end position="124"/>
    </location>
</feature>
<organism evidence="2 3">
    <name type="scientific">Mycena rosella</name>
    <name type="common">Pink bonnet</name>
    <name type="synonym">Agaricus rosellus</name>
    <dbReference type="NCBI Taxonomy" id="1033263"/>
    <lineage>
        <taxon>Eukaryota</taxon>
        <taxon>Fungi</taxon>
        <taxon>Dikarya</taxon>
        <taxon>Basidiomycota</taxon>
        <taxon>Agaricomycotina</taxon>
        <taxon>Agaricomycetes</taxon>
        <taxon>Agaricomycetidae</taxon>
        <taxon>Agaricales</taxon>
        <taxon>Marasmiineae</taxon>
        <taxon>Mycenaceae</taxon>
        <taxon>Mycena</taxon>
    </lineage>
</organism>
<dbReference type="Proteomes" id="UP001221757">
    <property type="component" value="Unassembled WGS sequence"/>
</dbReference>
<evidence type="ECO:0000256" key="1">
    <source>
        <dbReference type="SAM" id="MobiDB-lite"/>
    </source>
</evidence>
<feature type="compositionally biased region" description="Gly residues" evidence="1">
    <location>
        <begin position="46"/>
        <end position="58"/>
    </location>
</feature>